<keyword evidence="2" id="KW-0539">Nucleus</keyword>
<dbReference type="InterPro" id="IPR039883">
    <property type="entry name" value="Fcf2/DNTTIP2"/>
</dbReference>
<organism evidence="5">
    <name type="scientific">Lotharella oceanica</name>
    <dbReference type="NCBI Taxonomy" id="641309"/>
    <lineage>
        <taxon>Eukaryota</taxon>
        <taxon>Sar</taxon>
        <taxon>Rhizaria</taxon>
        <taxon>Cercozoa</taxon>
        <taxon>Chlorarachniophyceae</taxon>
        <taxon>Lotharella</taxon>
    </lineage>
</organism>
<feature type="region of interest" description="Disordered" evidence="3">
    <location>
        <begin position="40"/>
        <end position="75"/>
    </location>
</feature>
<proteinExistence type="predicted"/>
<feature type="compositionally biased region" description="Basic residues" evidence="3">
    <location>
        <begin position="176"/>
        <end position="192"/>
    </location>
</feature>
<dbReference type="Pfam" id="PF08698">
    <property type="entry name" value="Fcf2"/>
    <property type="match status" value="1"/>
</dbReference>
<comment type="subcellular location">
    <subcellularLocation>
        <location evidence="1">Nucleus</location>
        <location evidence="1">Nucleolus</location>
    </subcellularLocation>
</comment>
<evidence type="ECO:0000256" key="1">
    <source>
        <dbReference type="ARBA" id="ARBA00004604"/>
    </source>
</evidence>
<evidence type="ECO:0000256" key="3">
    <source>
        <dbReference type="SAM" id="MobiDB-lite"/>
    </source>
</evidence>
<accession>A0A7S2TYE8</accession>
<gene>
    <name evidence="5" type="ORF">LSP00402_LOCUS17466</name>
</gene>
<feature type="compositionally biased region" description="Basic and acidic residues" evidence="3">
    <location>
        <begin position="65"/>
        <end position="75"/>
    </location>
</feature>
<dbReference type="PANTHER" id="PTHR21686">
    <property type="entry name" value="DEOXYNUCLEOTIDYLTRANSFERASE TERMINAL-INTERACTING PROTEIN 2"/>
    <property type="match status" value="1"/>
</dbReference>
<dbReference type="EMBL" id="HBHP01028235">
    <property type="protein sequence ID" value="CAD9773474.1"/>
    <property type="molecule type" value="Transcribed_RNA"/>
</dbReference>
<evidence type="ECO:0000259" key="4">
    <source>
        <dbReference type="Pfam" id="PF08698"/>
    </source>
</evidence>
<evidence type="ECO:0000313" key="5">
    <source>
        <dbReference type="EMBL" id="CAD9773474.1"/>
    </source>
</evidence>
<dbReference type="InterPro" id="IPR014810">
    <property type="entry name" value="Fcf2_C"/>
</dbReference>
<reference evidence="5" key="1">
    <citation type="submission" date="2021-01" db="EMBL/GenBank/DDBJ databases">
        <authorList>
            <person name="Corre E."/>
            <person name="Pelletier E."/>
            <person name="Niang G."/>
            <person name="Scheremetjew M."/>
            <person name="Finn R."/>
            <person name="Kale V."/>
            <person name="Holt S."/>
            <person name="Cochrane G."/>
            <person name="Meng A."/>
            <person name="Brown T."/>
            <person name="Cohen L."/>
        </authorList>
    </citation>
    <scope>NUCLEOTIDE SEQUENCE</scope>
    <source>
        <strain evidence="5">CCMP622</strain>
    </source>
</reference>
<dbReference type="GO" id="GO:0005730">
    <property type="term" value="C:nucleolus"/>
    <property type="evidence" value="ECO:0007669"/>
    <property type="project" value="UniProtKB-SubCell"/>
</dbReference>
<dbReference type="AlphaFoldDB" id="A0A7S2TYE8"/>
<protein>
    <recommendedName>
        <fullName evidence="4">Fcf2 pre-rRNA processing C-terminal domain-containing protein</fullName>
    </recommendedName>
</protein>
<name>A0A7S2TYE8_9EUKA</name>
<evidence type="ECO:0000256" key="2">
    <source>
        <dbReference type="ARBA" id="ARBA00023242"/>
    </source>
</evidence>
<feature type="region of interest" description="Disordered" evidence="3">
    <location>
        <begin position="173"/>
        <end position="192"/>
    </location>
</feature>
<feature type="domain" description="Fcf2 pre-rRNA processing C-terminal" evidence="4">
    <location>
        <begin position="74"/>
        <end position="166"/>
    </location>
</feature>
<dbReference type="GO" id="GO:0006396">
    <property type="term" value="P:RNA processing"/>
    <property type="evidence" value="ECO:0007669"/>
    <property type="project" value="TreeGrafter"/>
</dbReference>
<dbReference type="GO" id="GO:0003723">
    <property type="term" value="F:RNA binding"/>
    <property type="evidence" value="ECO:0007669"/>
    <property type="project" value="TreeGrafter"/>
</dbReference>
<sequence length="192" mass="22100">MHAHEKAILHEEEAKDTEVIAKDASGRYSLKSNSIIKKFGRTDANEDSTFPVPPPSKKQKRKQRERRDPNAVRKKGDAWAAFHAATITPKLRKELRVLQMRDQLDPKRFFKKTGKKKKLNTNVQIGQMIDGPTDWYVDRATKKQARKSALDSALESKDVRGYIKSKFLEIQASKPVLHKRKKGKGRKRKGRK</sequence>
<dbReference type="PANTHER" id="PTHR21686:SF12">
    <property type="entry name" value="DEOXYNUCLEOTIDYLTRANSFERASE TERMINAL-INTERACTING PROTEIN 2"/>
    <property type="match status" value="1"/>
</dbReference>